<sequence length="148" mass="16221">MANLCRSPQTRQYQLLSADITAAKVWTWATVANLRRKDSMAAHNDRYSPRCFRTQLDAVEPGIYATALCGVKDIVDDPHYAARGTIATIEHPRLGPLRMQGVVPHMAGTPGPQIRPAPTLGEDTDDVLRELLGLTDRNTASMRADGVI</sequence>
<dbReference type="InterPro" id="IPR003673">
    <property type="entry name" value="CoA-Trfase_fam_III"/>
</dbReference>
<reference evidence="1 2" key="1">
    <citation type="submission" date="2019-03" db="EMBL/GenBank/DDBJ databases">
        <title>Ramlibacter henchirensis DSM 14656, whole genome shotgun sequence.</title>
        <authorList>
            <person name="Zhang X."/>
            <person name="Feng G."/>
            <person name="Zhu H."/>
        </authorList>
    </citation>
    <scope>NUCLEOTIDE SEQUENCE [LARGE SCALE GENOMIC DNA]</scope>
    <source>
        <strain evidence="1 2">DSM 14656</strain>
    </source>
</reference>
<comment type="caution">
    <text evidence="1">The sequence shown here is derived from an EMBL/GenBank/DDBJ whole genome shotgun (WGS) entry which is preliminary data.</text>
</comment>
<dbReference type="Pfam" id="PF02515">
    <property type="entry name" value="CoA_transf_3"/>
    <property type="match status" value="1"/>
</dbReference>
<proteinExistence type="predicted"/>
<dbReference type="Gene3D" id="3.40.50.10540">
    <property type="entry name" value="Crotonobetainyl-coa:carnitine coa-transferase, domain 1"/>
    <property type="match status" value="1"/>
</dbReference>
<gene>
    <name evidence="1" type="ORF">EZ313_16965</name>
</gene>
<dbReference type="EMBL" id="SMLM01000002">
    <property type="protein sequence ID" value="TFZ02924.1"/>
    <property type="molecule type" value="Genomic_DNA"/>
</dbReference>
<evidence type="ECO:0000313" key="1">
    <source>
        <dbReference type="EMBL" id="TFZ02924.1"/>
    </source>
</evidence>
<dbReference type="GO" id="GO:0003824">
    <property type="term" value="F:catalytic activity"/>
    <property type="evidence" value="ECO:0007669"/>
    <property type="project" value="InterPro"/>
</dbReference>
<evidence type="ECO:0000313" key="2">
    <source>
        <dbReference type="Proteomes" id="UP000298180"/>
    </source>
</evidence>
<name>A0A4Z0BWQ6_9BURK</name>
<keyword evidence="2" id="KW-1185">Reference proteome</keyword>
<dbReference type="Proteomes" id="UP000298180">
    <property type="component" value="Unassembled WGS sequence"/>
</dbReference>
<dbReference type="AlphaFoldDB" id="A0A4Z0BWQ6"/>
<dbReference type="OrthoDB" id="9809144at2"/>
<dbReference type="SUPFAM" id="SSF89796">
    <property type="entry name" value="CoA-transferase family III (CaiB/BaiF)"/>
    <property type="match status" value="1"/>
</dbReference>
<organism evidence="1 2">
    <name type="scientific">Ramlibacter henchirensis</name>
    <dbReference type="NCBI Taxonomy" id="204072"/>
    <lineage>
        <taxon>Bacteria</taxon>
        <taxon>Pseudomonadati</taxon>
        <taxon>Pseudomonadota</taxon>
        <taxon>Betaproteobacteria</taxon>
        <taxon>Burkholderiales</taxon>
        <taxon>Comamonadaceae</taxon>
        <taxon>Ramlibacter</taxon>
    </lineage>
</organism>
<accession>A0A4Z0BWQ6</accession>
<evidence type="ECO:0008006" key="3">
    <source>
        <dbReference type="Google" id="ProtNLM"/>
    </source>
</evidence>
<protein>
    <recommendedName>
        <fullName evidence="3">CoA transferase</fullName>
    </recommendedName>
</protein>
<dbReference type="InterPro" id="IPR023606">
    <property type="entry name" value="CoA-Trfase_III_dom_1_sf"/>
</dbReference>